<accession>A0AAV1JPC7</accession>
<dbReference type="EMBL" id="CAVLEF010000122">
    <property type="protein sequence ID" value="CAK1551338.1"/>
    <property type="molecule type" value="Genomic_DNA"/>
</dbReference>
<sequence length="195" mass="22470">MDMFPSLFDEVPKNRSELVNNLELPDITVSPYMWSPEESVKSSTSSLNSLDETVSSGSSLALSRAMTDSEIDYGRHRRLRNRRLSDPWFELRTALDAFPSRYLDSVNSFLDNTSESTESKFERRRFNEELRLKMERFFDEECRVFSPDDPGLIELEEALSSCDISPPEDKFRSNAIQTNNNILDGKSLLISCFKQ</sequence>
<proteinExistence type="predicted"/>
<evidence type="ECO:0000313" key="2">
    <source>
        <dbReference type="Proteomes" id="UP001497472"/>
    </source>
</evidence>
<dbReference type="AlphaFoldDB" id="A0AAV1JPC7"/>
<gene>
    <name evidence="1" type="ORF">LNINA_LOCUS10489</name>
</gene>
<protein>
    <submittedName>
        <fullName evidence="1">Uncharacterized protein</fullName>
    </submittedName>
</protein>
<comment type="caution">
    <text evidence="1">The sequence shown here is derived from an EMBL/GenBank/DDBJ whole genome shotgun (WGS) entry which is preliminary data.</text>
</comment>
<reference evidence="1 2" key="1">
    <citation type="submission" date="2023-11" db="EMBL/GenBank/DDBJ databases">
        <authorList>
            <person name="Okamura Y."/>
        </authorList>
    </citation>
    <scope>NUCLEOTIDE SEQUENCE [LARGE SCALE GENOMIC DNA]</scope>
</reference>
<evidence type="ECO:0000313" key="1">
    <source>
        <dbReference type="EMBL" id="CAK1551338.1"/>
    </source>
</evidence>
<dbReference type="Proteomes" id="UP001497472">
    <property type="component" value="Unassembled WGS sequence"/>
</dbReference>
<keyword evidence="2" id="KW-1185">Reference proteome</keyword>
<organism evidence="1 2">
    <name type="scientific">Leptosia nina</name>
    <dbReference type="NCBI Taxonomy" id="320188"/>
    <lineage>
        <taxon>Eukaryota</taxon>
        <taxon>Metazoa</taxon>
        <taxon>Ecdysozoa</taxon>
        <taxon>Arthropoda</taxon>
        <taxon>Hexapoda</taxon>
        <taxon>Insecta</taxon>
        <taxon>Pterygota</taxon>
        <taxon>Neoptera</taxon>
        <taxon>Endopterygota</taxon>
        <taxon>Lepidoptera</taxon>
        <taxon>Glossata</taxon>
        <taxon>Ditrysia</taxon>
        <taxon>Papilionoidea</taxon>
        <taxon>Pieridae</taxon>
        <taxon>Pierinae</taxon>
        <taxon>Leptosia</taxon>
    </lineage>
</organism>
<name>A0AAV1JPC7_9NEOP</name>